<reference evidence="1" key="1">
    <citation type="submission" date="2021-01" db="EMBL/GenBank/DDBJ databases">
        <authorList>
            <consortium name="Genoscope - CEA"/>
            <person name="William W."/>
        </authorList>
    </citation>
    <scope>NUCLEOTIDE SEQUENCE</scope>
</reference>
<proteinExistence type="predicted"/>
<name>A0A8S1L384_9CILI</name>
<gene>
    <name evidence="1" type="ORF">PSON_ATCC_30995.1.T0140006</name>
</gene>
<dbReference type="Proteomes" id="UP000692954">
    <property type="component" value="Unassembled WGS sequence"/>
</dbReference>
<evidence type="ECO:0000313" key="1">
    <source>
        <dbReference type="EMBL" id="CAD8059963.1"/>
    </source>
</evidence>
<accession>A0A8S1L384</accession>
<organism evidence="1 2">
    <name type="scientific">Paramecium sonneborni</name>
    <dbReference type="NCBI Taxonomy" id="65129"/>
    <lineage>
        <taxon>Eukaryota</taxon>
        <taxon>Sar</taxon>
        <taxon>Alveolata</taxon>
        <taxon>Ciliophora</taxon>
        <taxon>Intramacronucleata</taxon>
        <taxon>Oligohymenophorea</taxon>
        <taxon>Peniculida</taxon>
        <taxon>Parameciidae</taxon>
        <taxon>Paramecium</taxon>
    </lineage>
</organism>
<evidence type="ECO:0000313" key="2">
    <source>
        <dbReference type="Proteomes" id="UP000692954"/>
    </source>
</evidence>
<comment type="caution">
    <text evidence="1">The sequence shown here is derived from an EMBL/GenBank/DDBJ whole genome shotgun (WGS) entry which is preliminary data.</text>
</comment>
<sequence>MLKQKKIQNKNIILKEMMFAEGKTIQQLKEERLEEGIRVFNGKKFEHIFELFSFDECKTIMEFEECIRIFLTQERLASQQIIPKILDGQRCFIITQIRILPSKYESKQFYHWIKSN</sequence>
<keyword evidence="2" id="KW-1185">Reference proteome</keyword>
<protein>
    <submittedName>
        <fullName evidence="1">Uncharacterized protein</fullName>
    </submittedName>
</protein>
<dbReference type="EMBL" id="CAJJDN010000014">
    <property type="protein sequence ID" value="CAD8059963.1"/>
    <property type="molecule type" value="Genomic_DNA"/>
</dbReference>
<dbReference type="AlphaFoldDB" id="A0A8S1L384"/>